<dbReference type="PROSITE" id="PS50850">
    <property type="entry name" value="MFS"/>
    <property type="match status" value="1"/>
</dbReference>
<feature type="transmembrane region" description="Helical" evidence="7">
    <location>
        <begin position="338"/>
        <end position="362"/>
    </location>
</feature>
<keyword evidence="10" id="KW-1185">Reference proteome</keyword>
<dbReference type="PANTHER" id="PTHR23506">
    <property type="entry name" value="GH10249P"/>
    <property type="match status" value="1"/>
</dbReference>
<dbReference type="PANTHER" id="PTHR23506:SF35">
    <property type="entry name" value="MAJOR FACILITATOR SUPERFAMILY (MFS) PROFILE DOMAIN-CONTAINING PROTEIN-RELATED"/>
    <property type="match status" value="1"/>
</dbReference>
<gene>
    <name evidence="9" type="ORF">N7493_008131</name>
</gene>
<evidence type="ECO:0000313" key="9">
    <source>
        <dbReference type="EMBL" id="KAJ5716220.1"/>
    </source>
</evidence>
<evidence type="ECO:0000256" key="2">
    <source>
        <dbReference type="ARBA" id="ARBA00006829"/>
    </source>
</evidence>
<dbReference type="InterPro" id="IPR036259">
    <property type="entry name" value="MFS_trans_sf"/>
</dbReference>
<feature type="transmembrane region" description="Helical" evidence="7">
    <location>
        <begin position="121"/>
        <end position="139"/>
    </location>
</feature>
<feature type="transmembrane region" description="Helical" evidence="7">
    <location>
        <begin position="20"/>
        <end position="44"/>
    </location>
</feature>
<feature type="transmembrane region" description="Helical" evidence="7">
    <location>
        <begin position="417"/>
        <end position="434"/>
    </location>
</feature>
<proteinExistence type="inferred from homology"/>
<evidence type="ECO:0000313" key="10">
    <source>
        <dbReference type="Proteomes" id="UP001215712"/>
    </source>
</evidence>
<evidence type="ECO:0000256" key="7">
    <source>
        <dbReference type="SAM" id="Phobius"/>
    </source>
</evidence>
<sequence length="478" mass="51124">MASGAELPAGYKWRSSQTLIVSTACFALLTEVLLYGFVVPILPYMLEVRLHQHPSQTQRLTTELLSIHGFSTVISAPILAHFIDKTPSRRTPLLLSLVVTLGGTALVALTPSYWALVLGRVLQGITGAAVWIICLAVLVESSGAGNMGKMMGLSMSIVMTGTIGGPVIAGSALELMGYWPTWYLPMGFLAVDIIVWLGLIEPQVALESDKALVRDEQPEHHGASLTEEIHSVNSPLLSPIIKTDSKDDQCQEVLPPANFYYIMLTDVRVLVSLGSVVMTSAITAGFNATLPVHLRDIFEWGPLDVGTMFLILRLPGIILGPLSGWLRDIVGLRYPTMIGWVILAPLLVLMGIPGNGLLWAGAEGYGKPIFVSAIVGIGAALPLIQGSGILHIMIILEELESKQHNVFGAHGGRSRAFGMNEVAFNLGLMVGPLSGLLSEKIGFDHMSMILACISIAVGLACGRFFTAGLQPTDDEATV</sequence>
<reference evidence="9" key="2">
    <citation type="submission" date="2023-01" db="EMBL/GenBank/DDBJ databases">
        <authorList>
            <person name="Petersen C."/>
        </authorList>
    </citation>
    <scope>NUCLEOTIDE SEQUENCE</scope>
    <source>
        <strain evidence="9">IBT 17514</strain>
    </source>
</reference>
<keyword evidence="6 7" id="KW-0472">Membrane</keyword>
<evidence type="ECO:0000256" key="1">
    <source>
        <dbReference type="ARBA" id="ARBA00004141"/>
    </source>
</evidence>
<feature type="transmembrane region" description="Helical" evidence="7">
    <location>
        <begin position="269"/>
        <end position="288"/>
    </location>
</feature>
<organism evidence="9 10">
    <name type="scientific">Penicillium malachiteum</name>
    <dbReference type="NCBI Taxonomy" id="1324776"/>
    <lineage>
        <taxon>Eukaryota</taxon>
        <taxon>Fungi</taxon>
        <taxon>Dikarya</taxon>
        <taxon>Ascomycota</taxon>
        <taxon>Pezizomycotina</taxon>
        <taxon>Eurotiomycetes</taxon>
        <taxon>Eurotiomycetidae</taxon>
        <taxon>Eurotiales</taxon>
        <taxon>Aspergillaceae</taxon>
        <taxon>Penicillium</taxon>
    </lineage>
</organism>
<evidence type="ECO:0000259" key="8">
    <source>
        <dbReference type="PROSITE" id="PS50850"/>
    </source>
</evidence>
<comment type="similarity">
    <text evidence="2">Belongs to the major facilitator superfamily. Vesicular transporter family.</text>
</comment>
<evidence type="ECO:0000256" key="4">
    <source>
        <dbReference type="ARBA" id="ARBA00022692"/>
    </source>
</evidence>
<feature type="transmembrane region" description="Helical" evidence="7">
    <location>
        <begin position="368"/>
        <end position="396"/>
    </location>
</feature>
<comment type="caution">
    <text evidence="9">The sequence shown here is derived from an EMBL/GenBank/DDBJ whole genome shotgun (WGS) entry which is preliminary data.</text>
</comment>
<dbReference type="Gene3D" id="1.20.1250.20">
    <property type="entry name" value="MFS general substrate transporter like domains"/>
    <property type="match status" value="2"/>
</dbReference>
<dbReference type="GO" id="GO:0016020">
    <property type="term" value="C:membrane"/>
    <property type="evidence" value="ECO:0007669"/>
    <property type="project" value="UniProtKB-SubCell"/>
</dbReference>
<dbReference type="EMBL" id="JAQJAN010000012">
    <property type="protein sequence ID" value="KAJ5716220.1"/>
    <property type="molecule type" value="Genomic_DNA"/>
</dbReference>
<feature type="transmembrane region" description="Helical" evidence="7">
    <location>
        <begin position="446"/>
        <end position="465"/>
    </location>
</feature>
<dbReference type="Pfam" id="PF07690">
    <property type="entry name" value="MFS_1"/>
    <property type="match status" value="1"/>
</dbReference>
<dbReference type="Proteomes" id="UP001215712">
    <property type="component" value="Unassembled WGS sequence"/>
</dbReference>
<comment type="subcellular location">
    <subcellularLocation>
        <location evidence="1">Membrane</location>
        <topology evidence="1">Multi-pass membrane protein</topology>
    </subcellularLocation>
</comment>
<keyword evidence="5 7" id="KW-1133">Transmembrane helix</keyword>
<evidence type="ECO:0000256" key="5">
    <source>
        <dbReference type="ARBA" id="ARBA00022989"/>
    </source>
</evidence>
<feature type="domain" description="Major facilitator superfamily (MFS) profile" evidence="8">
    <location>
        <begin position="17"/>
        <end position="478"/>
    </location>
</feature>
<dbReference type="AlphaFoldDB" id="A0AAD6HGK4"/>
<keyword evidence="4 7" id="KW-0812">Transmembrane</keyword>
<feature type="transmembrane region" description="Helical" evidence="7">
    <location>
        <begin position="151"/>
        <end position="170"/>
    </location>
</feature>
<dbReference type="InterPro" id="IPR001958">
    <property type="entry name" value="Tet-R_TetA/multi-R_MdtG-like"/>
</dbReference>
<dbReference type="GO" id="GO:0022857">
    <property type="term" value="F:transmembrane transporter activity"/>
    <property type="evidence" value="ECO:0007669"/>
    <property type="project" value="InterPro"/>
</dbReference>
<feature type="transmembrane region" description="Helical" evidence="7">
    <location>
        <begin position="308"/>
        <end position="326"/>
    </location>
</feature>
<dbReference type="PRINTS" id="PR01035">
    <property type="entry name" value="TCRTETA"/>
</dbReference>
<protein>
    <recommendedName>
        <fullName evidence="8">Major facilitator superfamily (MFS) profile domain-containing protein</fullName>
    </recommendedName>
</protein>
<keyword evidence="3" id="KW-0813">Transport</keyword>
<dbReference type="SUPFAM" id="SSF103473">
    <property type="entry name" value="MFS general substrate transporter"/>
    <property type="match status" value="1"/>
</dbReference>
<name>A0AAD6HGK4_9EURO</name>
<feature type="transmembrane region" description="Helical" evidence="7">
    <location>
        <begin position="94"/>
        <end position="115"/>
    </location>
</feature>
<evidence type="ECO:0000256" key="6">
    <source>
        <dbReference type="ARBA" id="ARBA00023136"/>
    </source>
</evidence>
<reference evidence="9" key="1">
    <citation type="journal article" date="2023" name="IMA Fungus">
        <title>Comparative genomic study of the Penicillium genus elucidates a diverse pangenome and 15 lateral gene transfer events.</title>
        <authorList>
            <person name="Petersen C."/>
            <person name="Sorensen T."/>
            <person name="Nielsen M.R."/>
            <person name="Sondergaard T.E."/>
            <person name="Sorensen J.L."/>
            <person name="Fitzpatrick D.A."/>
            <person name="Frisvad J.C."/>
            <person name="Nielsen K.L."/>
        </authorList>
    </citation>
    <scope>NUCLEOTIDE SEQUENCE</scope>
    <source>
        <strain evidence="9">IBT 17514</strain>
    </source>
</reference>
<dbReference type="InterPro" id="IPR011701">
    <property type="entry name" value="MFS"/>
</dbReference>
<accession>A0AAD6HGK4</accession>
<evidence type="ECO:0000256" key="3">
    <source>
        <dbReference type="ARBA" id="ARBA00022448"/>
    </source>
</evidence>
<feature type="transmembrane region" description="Helical" evidence="7">
    <location>
        <begin position="182"/>
        <end position="200"/>
    </location>
</feature>
<dbReference type="InterPro" id="IPR020846">
    <property type="entry name" value="MFS_dom"/>
</dbReference>
<dbReference type="InterPro" id="IPR050930">
    <property type="entry name" value="MFS_Vesicular_Transporter"/>
</dbReference>